<dbReference type="SUPFAM" id="SSF56112">
    <property type="entry name" value="Protein kinase-like (PK-like)"/>
    <property type="match status" value="1"/>
</dbReference>
<dbReference type="InterPro" id="IPR053524">
    <property type="entry name" value="Aerial_hyphae_peptide-synth"/>
</dbReference>
<dbReference type="Gene3D" id="1.50.10.10">
    <property type="match status" value="2"/>
</dbReference>
<feature type="region of interest" description="Disordered" evidence="1">
    <location>
        <begin position="461"/>
        <end position="483"/>
    </location>
</feature>
<dbReference type="InterPro" id="IPR057929">
    <property type="entry name" value="RamC_N"/>
</dbReference>
<evidence type="ECO:0000313" key="3">
    <source>
        <dbReference type="EMBL" id="GAA1068977.1"/>
    </source>
</evidence>
<accession>A0ABN1T8J9</accession>
<feature type="compositionally biased region" description="Low complexity" evidence="1">
    <location>
        <begin position="471"/>
        <end position="480"/>
    </location>
</feature>
<gene>
    <name evidence="3" type="primary">lanKC_2</name>
    <name evidence="3" type="ORF">GCM10009665_75060</name>
</gene>
<dbReference type="Pfam" id="PF05147">
    <property type="entry name" value="LANC_like"/>
    <property type="match status" value="1"/>
</dbReference>
<dbReference type="Pfam" id="PF25816">
    <property type="entry name" value="RamC_N"/>
    <property type="match status" value="1"/>
</dbReference>
<proteinExistence type="predicted"/>
<dbReference type="PROSITE" id="PS50011">
    <property type="entry name" value="PROTEIN_KINASE_DOM"/>
    <property type="match status" value="1"/>
</dbReference>
<dbReference type="InterPro" id="IPR058053">
    <property type="entry name" value="RamC_C"/>
</dbReference>
<dbReference type="InterPro" id="IPR012341">
    <property type="entry name" value="6hp_glycosidase-like_sf"/>
</dbReference>
<keyword evidence="4" id="KW-1185">Reference proteome</keyword>
<feature type="region of interest" description="Disordered" evidence="1">
    <location>
        <begin position="651"/>
        <end position="673"/>
    </location>
</feature>
<comment type="caution">
    <text evidence="3">The sequence shown here is derived from an EMBL/GenBank/DDBJ whole genome shotgun (WGS) entry which is preliminary data.</text>
</comment>
<dbReference type="RefSeq" id="WP_344446757.1">
    <property type="nucleotide sequence ID" value="NZ_BAAALF010000290.1"/>
</dbReference>
<dbReference type="InterPro" id="IPR007822">
    <property type="entry name" value="LANC-like"/>
</dbReference>
<evidence type="ECO:0000259" key="2">
    <source>
        <dbReference type="PROSITE" id="PS50011"/>
    </source>
</evidence>
<evidence type="ECO:0000256" key="1">
    <source>
        <dbReference type="SAM" id="MobiDB-lite"/>
    </source>
</evidence>
<evidence type="ECO:0000313" key="4">
    <source>
        <dbReference type="Proteomes" id="UP001500037"/>
    </source>
</evidence>
<dbReference type="NCBIfam" id="NF038151">
    <property type="entry name" value="lanthi_synth_III"/>
    <property type="match status" value="1"/>
</dbReference>
<reference evidence="3 4" key="1">
    <citation type="journal article" date="2019" name="Int. J. Syst. Evol. Microbiol.">
        <title>The Global Catalogue of Microorganisms (GCM) 10K type strain sequencing project: providing services to taxonomists for standard genome sequencing and annotation.</title>
        <authorList>
            <consortium name="The Broad Institute Genomics Platform"/>
            <consortium name="The Broad Institute Genome Sequencing Center for Infectious Disease"/>
            <person name="Wu L."/>
            <person name="Ma J."/>
        </authorList>
    </citation>
    <scope>NUCLEOTIDE SEQUENCE [LARGE SCALE GENOMIC DNA]</scope>
    <source>
        <strain evidence="3 4">JCM 13004</strain>
    </source>
</reference>
<dbReference type="SMART" id="SM00220">
    <property type="entry name" value="S_TKc"/>
    <property type="match status" value="1"/>
</dbReference>
<dbReference type="Pfam" id="PF00069">
    <property type="entry name" value="Pkinase"/>
    <property type="match status" value="1"/>
</dbReference>
<dbReference type="EMBL" id="BAAALF010000290">
    <property type="protein sequence ID" value="GAA1068977.1"/>
    <property type="molecule type" value="Genomic_DNA"/>
</dbReference>
<dbReference type="SUPFAM" id="SSF158745">
    <property type="entry name" value="LanC-like"/>
    <property type="match status" value="1"/>
</dbReference>
<dbReference type="CDD" id="cd04791">
    <property type="entry name" value="LanC_SerThrkinase"/>
    <property type="match status" value="1"/>
</dbReference>
<name>A0ABN1T8J9_9ACTN</name>
<dbReference type="Gene3D" id="1.10.510.10">
    <property type="entry name" value="Transferase(Phosphotransferase) domain 1"/>
    <property type="match status" value="1"/>
</dbReference>
<dbReference type="SMART" id="SM01260">
    <property type="entry name" value="LANC_like"/>
    <property type="match status" value="1"/>
</dbReference>
<organism evidence="3 4">
    <name type="scientific">Kitasatospora nipponensis</name>
    <dbReference type="NCBI Taxonomy" id="258049"/>
    <lineage>
        <taxon>Bacteria</taxon>
        <taxon>Bacillati</taxon>
        <taxon>Actinomycetota</taxon>
        <taxon>Actinomycetes</taxon>
        <taxon>Kitasatosporales</taxon>
        <taxon>Streptomycetaceae</taxon>
        <taxon>Kitasatospora</taxon>
    </lineage>
</organism>
<feature type="compositionally biased region" description="Basic and acidic residues" evidence="1">
    <location>
        <begin position="651"/>
        <end position="662"/>
    </location>
</feature>
<sequence>MDTRYEAHSFADPLFYDSPLRWGAHEEFPAVAEPPPPGWIRRDRDSWAGCYPQDVELPAQGWKVHVSAGLENAERVLATVRAYCLRDGLPFKFLRGLPMLHLQNAKYAPRAASGKFCTLYPLDDDQLERCLLDLGEELGGESGPYVLSDLRWRQGPLYLRYGAFVERRMPAADGGAQLAFADPHGTLVPDVRAPVFELPPWAPVPAFLRTAVDERRAARSGSLPYRVVRALHFSNAGGIYLAEDPDTGRQLVLKEARPHAGLDQRGTDAVTRLGHEREMLRLLADVPQVPELVDTVTAWEHHFLVQEFVEGETLNAWLAREYPLVHPDPTDTEVADYTERALELLERIEQGLAAIHARGVVFGDLHPQNLMVGADRKVTFLDFELASRTDEFVRPALGAAGFATPGLSGTEVDLRALAALRLWFFLPLQQLLALDPGKAEDLVEAAVRRFRLPAGFAAELRRPPAGPQATSAAARPPSSSAERRRLGALLDTPHPHWPELRDALTAGITATATPQREDRLFPGDIAQFGVDALSLSYGAAGVLYALHSTGAPVAAEHVQWLVDAEARRSPRPGLYTGSHGVAYVLDLLGRPEEAHRLLDRLTGLPLEEQSSELAGGLAGTALTLLHFAHRTGDGGLLAQAVAAGRLLAERQDKDAGRPDPAHDAPTGPTGLLRGASGTALAFLRLHERTGHREFLDRAGTALDQDLARCLTGSDGTLQVPDGKRLLPYLELGSTGIGLVLRDYLEHRPTAPAAAHEEALQRAAGAEFVILPNLFSGRAGLILYLDRLLRTAPTPAGAPGAPVLPAERRAAVAALIERHRRLLTWHLVPYQGHPAFPGEQLLRLSTDLATGSAGVLLALGAALAGTDGLPLLGPTTGAGPATAGPAARP</sequence>
<protein>
    <submittedName>
        <fullName evidence="3">Class III lanthionine synthetase LanKC</fullName>
    </submittedName>
</protein>
<dbReference type="InterPro" id="IPR000719">
    <property type="entry name" value="Prot_kinase_dom"/>
</dbReference>
<feature type="domain" description="Protein kinase" evidence="2">
    <location>
        <begin position="225"/>
        <end position="497"/>
    </location>
</feature>
<dbReference type="InterPro" id="IPR011009">
    <property type="entry name" value="Kinase-like_dom_sf"/>
</dbReference>
<dbReference type="Proteomes" id="UP001500037">
    <property type="component" value="Unassembled WGS sequence"/>
</dbReference>